<keyword evidence="2" id="KW-1133">Transmembrane helix</keyword>
<keyword evidence="2" id="KW-0812">Transmembrane</keyword>
<evidence type="ECO:0000256" key="2">
    <source>
        <dbReference type="SAM" id="Phobius"/>
    </source>
</evidence>
<dbReference type="EMBL" id="JRNR01000074">
    <property type="protein sequence ID" value="KGF48805.1"/>
    <property type="molecule type" value="Genomic_DNA"/>
</dbReference>
<accession>A0A096AQ17</accession>
<sequence>MNDKLTDNNEAQEVVAKPIFRIKERQEEVAKTDVIVGQSIDSVANDGNEIDLEIEEKVNVKSQNGTKSVAKEESNDNNAAQENFEKITAEEKALKNAIEEQAREDEQPQSNNFTLKKIIGGDIFSAQLFRNNIWLILIVVFFTIIYISNRYSVQKDLIEIDKLENKLSDTKYRALSSSSQLTEKSRESHVLELLKTKKDSVLKMSSRPPFIINVPTK</sequence>
<evidence type="ECO:0000256" key="1">
    <source>
        <dbReference type="SAM" id="MobiDB-lite"/>
    </source>
</evidence>
<dbReference type="RefSeq" id="WP_036883633.1">
    <property type="nucleotide sequence ID" value="NZ_JRNR01000074.1"/>
</dbReference>
<comment type="caution">
    <text evidence="3">The sequence shown here is derived from an EMBL/GenBank/DDBJ whole genome shotgun (WGS) entry which is preliminary data.</text>
</comment>
<name>A0A096AQ17_9BACT</name>
<feature type="region of interest" description="Disordered" evidence="1">
    <location>
        <begin position="62"/>
        <end position="83"/>
    </location>
</feature>
<keyword evidence="2" id="KW-0472">Membrane</keyword>
<dbReference type="InterPro" id="IPR045755">
    <property type="entry name" value="FtsL-like"/>
</dbReference>
<protein>
    <recommendedName>
        <fullName evidence="5">Cell division protein FtsL</fullName>
    </recommendedName>
</protein>
<reference evidence="3 4" key="1">
    <citation type="submission" date="2014-07" db="EMBL/GenBank/DDBJ databases">
        <authorList>
            <person name="McCorrison J."/>
            <person name="Sanka R."/>
            <person name="Torralba M."/>
            <person name="Gillis M."/>
            <person name="Haft D.H."/>
            <person name="Methe B."/>
            <person name="Sutton G."/>
            <person name="Nelson K.E."/>
        </authorList>
    </citation>
    <scope>NUCLEOTIDE SEQUENCE [LARGE SCALE GENOMIC DNA]</scope>
    <source>
        <strain evidence="3 4">DNF00882</strain>
    </source>
</reference>
<evidence type="ECO:0000313" key="4">
    <source>
        <dbReference type="Proteomes" id="UP000029538"/>
    </source>
</evidence>
<dbReference type="AlphaFoldDB" id="A0A096AQ17"/>
<organism evidence="3 4">
    <name type="scientific">Prevotella disiens DNF00882</name>
    <dbReference type="NCBI Taxonomy" id="1401075"/>
    <lineage>
        <taxon>Bacteria</taxon>
        <taxon>Pseudomonadati</taxon>
        <taxon>Bacteroidota</taxon>
        <taxon>Bacteroidia</taxon>
        <taxon>Bacteroidales</taxon>
        <taxon>Prevotellaceae</taxon>
        <taxon>Prevotella</taxon>
    </lineage>
</organism>
<feature type="transmembrane region" description="Helical" evidence="2">
    <location>
        <begin position="133"/>
        <end position="153"/>
    </location>
</feature>
<dbReference type="Proteomes" id="UP000029538">
    <property type="component" value="Unassembled WGS sequence"/>
</dbReference>
<dbReference type="Pfam" id="PF19579">
    <property type="entry name" value="FtsL_2"/>
    <property type="match status" value="1"/>
</dbReference>
<gene>
    <name evidence="3" type="ORF">HMPREF0654_07725</name>
</gene>
<evidence type="ECO:0000313" key="3">
    <source>
        <dbReference type="EMBL" id="KGF48805.1"/>
    </source>
</evidence>
<evidence type="ECO:0008006" key="5">
    <source>
        <dbReference type="Google" id="ProtNLM"/>
    </source>
</evidence>
<proteinExistence type="predicted"/>